<evidence type="ECO:0000256" key="6">
    <source>
        <dbReference type="SAM" id="MobiDB-lite"/>
    </source>
</evidence>
<keyword evidence="4 7" id="KW-1133">Transmembrane helix</keyword>
<evidence type="ECO:0000256" key="3">
    <source>
        <dbReference type="ARBA" id="ARBA00022692"/>
    </source>
</evidence>
<evidence type="ECO:0000313" key="9">
    <source>
        <dbReference type="EMBL" id="KAF9882916.1"/>
    </source>
</evidence>
<accession>A0AAD4CAL0</accession>
<dbReference type="Pfam" id="PF07690">
    <property type="entry name" value="MFS_1"/>
    <property type="match status" value="1"/>
</dbReference>
<comment type="caution">
    <text evidence="9">The sequence shown here is derived from an EMBL/GenBank/DDBJ whole genome shotgun (WGS) entry which is preliminary data.</text>
</comment>
<protein>
    <recommendedName>
        <fullName evidence="8">Major facilitator superfamily (MFS) profile domain-containing protein</fullName>
    </recommendedName>
</protein>
<comment type="subcellular location">
    <subcellularLocation>
        <location evidence="1">Membrane</location>
        <topology evidence="1">Multi-pass membrane protein</topology>
    </subcellularLocation>
</comment>
<name>A0AAD4CAL0_ASPNN</name>
<sequence>MEETHRMQGMKPGHVGCETSSRPISKDDAACHQEFAHAEGPTVDLTGGQKRKLIRKLDWIFLPQITLLYLLAYLDRGNIGNAKIAGMQTDLHLDGIKYNVALMVFFIPYGLLEVPSNIVLKVLRPSIWIPSLVVACGLVMTLMGIVNSYEGLIAARFFLGAAEAGLFPGITFVLTLWYERYEVQTRFALFYAGASLAGAFSGLLAFAIQHMDGVAGLAGWRWVFILEGIFTFVCGLGAFFTLPDTPQRARFLTPDEKQFLVRRLEVQTGSGQGRVTNDDKLSWKHVKGAFQERRLWLACIMWLGNSIPIYGYVWPPRMSTVARSMIRYTATKAQLMVVPIYVCATAVVIVVSVCSDRVQQRSPFVIAGFLAGAAGFLALLVIPHPQYPGLTYGFLFLAASGIFCPIMPALGWFMNNLAPSTKRAVGTALIFGTANLMGGLLGSNIYMDSTRPHYFPGYGVSFGIMLTAAAIAYGLRVGFQRENAARSLMTMEEIQERYTGDELVDMGDRSPLFRYTL</sequence>
<dbReference type="FunFam" id="1.20.1250.20:FF:000034">
    <property type="entry name" value="MFS general substrate transporter"/>
    <property type="match status" value="1"/>
</dbReference>
<dbReference type="InterPro" id="IPR036259">
    <property type="entry name" value="MFS_trans_sf"/>
</dbReference>
<feature type="transmembrane region" description="Helical" evidence="7">
    <location>
        <begin position="394"/>
        <end position="413"/>
    </location>
</feature>
<feature type="transmembrane region" description="Helical" evidence="7">
    <location>
        <begin position="425"/>
        <end position="446"/>
    </location>
</feature>
<evidence type="ECO:0000256" key="4">
    <source>
        <dbReference type="ARBA" id="ARBA00022989"/>
    </source>
</evidence>
<feature type="transmembrane region" description="Helical" evidence="7">
    <location>
        <begin position="333"/>
        <end position="352"/>
    </location>
</feature>
<reference evidence="9" key="2">
    <citation type="submission" date="2020-02" db="EMBL/GenBank/DDBJ databases">
        <authorList>
            <person name="Gilchrist C.L.M."/>
            <person name="Chooi Y.-H."/>
        </authorList>
    </citation>
    <scope>NUCLEOTIDE SEQUENCE</scope>
    <source>
        <strain evidence="9">MST-FP2251</strain>
    </source>
</reference>
<organism evidence="9 10">
    <name type="scientific">Aspergillus nanangensis</name>
    <dbReference type="NCBI Taxonomy" id="2582783"/>
    <lineage>
        <taxon>Eukaryota</taxon>
        <taxon>Fungi</taxon>
        <taxon>Dikarya</taxon>
        <taxon>Ascomycota</taxon>
        <taxon>Pezizomycotina</taxon>
        <taxon>Eurotiomycetes</taxon>
        <taxon>Eurotiomycetidae</taxon>
        <taxon>Eurotiales</taxon>
        <taxon>Aspergillaceae</taxon>
        <taxon>Aspergillus</taxon>
        <taxon>Aspergillus subgen. Circumdati</taxon>
    </lineage>
</organism>
<feature type="transmembrane region" description="Helical" evidence="7">
    <location>
        <begin position="96"/>
        <end position="115"/>
    </location>
</feature>
<dbReference type="EMBL" id="VCAU01000203">
    <property type="protein sequence ID" value="KAF9882916.1"/>
    <property type="molecule type" value="Genomic_DNA"/>
</dbReference>
<feature type="transmembrane region" description="Helical" evidence="7">
    <location>
        <begin position="364"/>
        <end position="382"/>
    </location>
</feature>
<evidence type="ECO:0000256" key="7">
    <source>
        <dbReference type="SAM" id="Phobius"/>
    </source>
</evidence>
<keyword evidence="2" id="KW-0813">Transport</keyword>
<dbReference type="PROSITE" id="PS50850">
    <property type="entry name" value="MFS"/>
    <property type="match status" value="1"/>
</dbReference>
<dbReference type="Gene3D" id="1.20.1250.20">
    <property type="entry name" value="MFS general substrate transporter like domains"/>
    <property type="match status" value="2"/>
</dbReference>
<dbReference type="Proteomes" id="UP001194746">
    <property type="component" value="Unassembled WGS sequence"/>
</dbReference>
<dbReference type="AlphaFoldDB" id="A0AAD4CAL0"/>
<feature type="domain" description="Major facilitator superfamily (MFS) profile" evidence="8">
    <location>
        <begin position="61"/>
        <end position="484"/>
    </location>
</feature>
<dbReference type="PANTHER" id="PTHR43791:SF18">
    <property type="entry name" value="NICOTINIC ACID TRANSPORTER TNA1, PUTATIVE (AFU_ORTHOLOGUE AFUA_3G03820)-RELATED"/>
    <property type="match status" value="1"/>
</dbReference>
<feature type="transmembrane region" description="Helical" evidence="7">
    <location>
        <begin position="152"/>
        <end position="177"/>
    </location>
</feature>
<evidence type="ECO:0000256" key="2">
    <source>
        <dbReference type="ARBA" id="ARBA00022448"/>
    </source>
</evidence>
<proteinExistence type="predicted"/>
<dbReference type="GO" id="GO:0016020">
    <property type="term" value="C:membrane"/>
    <property type="evidence" value="ECO:0007669"/>
    <property type="project" value="UniProtKB-SubCell"/>
</dbReference>
<dbReference type="InterPro" id="IPR011701">
    <property type="entry name" value="MFS"/>
</dbReference>
<evidence type="ECO:0000256" key="5">
    <source>
        <dbReference type="ARBA" id="ARBA00023136"/>
    </source>
</evidence>
<dbReference type="SUPFAM" id="SSF103473">
    <property type="entry name" value="MFS general substrate transporter"/>
    <property type="match status" value="1"/>
</dbReference>
<keyword evidence="10" id="KW-1185">Reference proteome</keyword>
<feature type="transmembrane region" description="Helical" evidence="7">
    <location>
        <begin position="295"/>
        <end position="313"/>
    </location>
</feature>
<dbReference type="GO" id="GO:0022857">
    <property type="term" value="F:transmembrane transporter activity"/>
    <property type="evidence" value="ECO:0007669"/>
    <property type="project" value="InterPro"/>
</dbReference>
<gene>
    <name evidence="9" type="ORF">FE257_004897</name>
</gene>
<feature type="transmembrane region" description="Helical" evidence="7">
    <location>
        <begin position="458"/>
        <end position="479"/>
    </location>
</feature>
<evidence type="ECO:0000313" key="10">
    <source>
        <dbReference type="Proteomes" id="UP001194746"/>
    </source>
</evidence>
<feature type="transmembrane region" description="Helical" evidence="7">
    <location>
        <begin position="59"/>
        <end position="76"/>
    </location>
</feature>
<dbReference type="InterPro" id="IPR020846">
    <property type="entry name" value="MFS_dom"/>
</dbReference>
<evidence type="ECO:0000256" key="1">
    <source>
        <dbReference type="ARBA" id="ARBA00004141"/>
    </source>
</evidence>
<keyword evidence="3 7" id="KW-0812">Transmembrane</keyword>
<keyword evidence="5 7" id="KW-0472">Membrane</keyword>
<evidence type="ECO:0000259" key="8">
    <source>
        <dbReference type="PROSITE" id="PS50850"/>
    </source>
</evidence>
<reference evidence="9" key="1">
    <citation type="journal article" date="2019" name="Beilstein J. Org. Chem.">
        <title>Nanangenines: drimane sesquiterpenoids as the dominant metabolite cohort of a novel Australian fungus, Aspergillus nanangensis.</title>
        <authorList>
            <person name="Lacey H.J."/>
            <person name="Gilchrist C.L.M."/>
            <person name="Crombie A."/>
            <person name="Kalaitzis J.A."/>
            <person name="Vuong D."/>
            <person name="Rutledge P.J."/>
            <person name="Turner P."/>
            <person name="Pitt J.I."/>
            <person name="Lacey E."/>
            <person name="Chooi Y.H."/>
            <person name="Piggott A.M."/>
        </authorList>
    </citation>
    <scope>NUCLEOTIDE SEQUENCE</scope>
    <source>
        <strain evidence="9">MST-FP2251</strain>
    </source>
</reference>
<feature type="transmembrane region" description="Helical" evidence="7">
    <location>
        <begin position="127"/>
        <end position="146"/>
    </location>
</feature>
<feature type="transmembrane region" description="Helical" evidence="7">
    <location>
        <begin position="220"/>
        <end position="242"/>
    </location>
</feature>
<feature type="transmembrane region" description="Helical" evidence="7">
    <location>
        <begin position="189"/>
        <end position="208"/>
    </location>
</feature>
<feature type="region of interest" description="Disordered" evidence="6">
    <location>
        <begin position="1"/>
        <end position="24"/>
    </location>
</feature>
<dbReference type="PANTHER" id="PTHR43791">
    <property type="entry name" value="PERMEASE-RELATED"/>
    <property type="match status" value="1"/>
</dbReference>